<keyword evidence="4" id="KW-1185">Reference proteome</keyword>
<comment type="similarity">
    <text evidence="2">Belongs to the 2H phosphoesterase superfamily. ThpR family.</text>
</comment>
<evidence type="ECO:0000256" key="1">
    <source>
        <dbReference type="ARBA" id="ARBA00022801"/>
    </source>
</evidence>
<name>A7HSX7_PARL1</name>
<evidence type="ECO:0000313" key="4">
    <source>
        <dbReference type="Proteomes" id="UP000006377"/>
    </source>
</evidence>
<gene>
    <name evidence="3" type="ordered locus">Plav_1390</name>
</gene>
<dbReference type="RefSeq" id="WP_012110285.1">
    <property type="nucleotide sequence ID" value="NC_009719.1"/>
</dbReference>
<dbReference type="InterPro" id="IPR004175">
    <property type="entry name" value="RNA_CPDase"/>
</dbReference>
<dbReference type="PANTHER" id="PTHR35561">
    <property type="entry name" value="RNA 2',3'-CYCLIC PHOSPHODIESTERASE"/>
    <property type="match status" value="1"/>
</dbReference>
<reference evidence="3 4" key="1">
    <citation type="journal article" date="2011" name="Stand. Genomic Sci.">
        <title>Complete genome sequence of Parvibaculum lavamentivorans type strain (DS-1(T)).</title>
        <authorList>
            <person name="Schleheck D."/>
            <person name="Weiss M."/>
            <person name="Pitluck S."/>
            <person name="Bruce D."/>
            <person name="Land M.L."/>
            <person name="Han S."/>
            <person name="Saunders E."/>
            <person name="Tapia R."/>
            <person name="Detter C."/>
            <person name="Brettin T."/>
            <person name="Han J."/>
            <person name="Woyke T."/>
            <person name="Goodwin L."/>
            <person name="Pennacchio L."/>
            <person name="Nolan M."/>
            <person name="Cook A.M."/>
            <person name="Kjelleberg S."/>
            <person name="Thomas T."/>
        </authorList>
    </citation>
    <scope>NUCLEOTIDE SEQUENCE [LARGE SCALE GENOMIC DNA]</scope>
    <source>
        <strain evidence="4">DS-1 / DSM 13023 / NCIMB 13966</strain>
    </source>
</reference>
<proteinExistence type="inferred from homology"/>
<evidence type="ECO:0000256" key="2">
    <source>
        <dbReference type="HAMAP-Rule" id="MF_01940"/>
    </source>
</evidence>
<dbReference type="NCBIfam" id="TIGR02258">
    <property type="entry name" value="2_5_ligase"/>
    <property type="match status" value="1"/>
</dbReference>
<keyword evidence="3" id="KW-0436">Ligase</keyword>
<dbReference type="EC" id="3.1.4.58" evidence="2"/>
<comment type="catalytic activity">
    <reaction evidence="2">
        <text>a 3'-end 2',3'-cyclophospho-ribonucleotide-RNA + H2O = a 3'-end 2'-phospho-ribonucleotide-RNA + H(+)</text>
        <dbReference type="Rhea" id="RHEA:11828"/>
        <dbReference type="Rhea" id="RHEA-COMP:10464"/>
        <dbReference type="Rhea" id="RHEA-COMP:17353"/>
        <dbReference type="ChEBI" id="CHEBI:15377"/>
        <dbReference type="ChEBI" id="CHEBI:15378"/>
        <dbReference type="ChEBI" id="CHEBI:83064"/>
        <dbReference type="ChEBI" id="CHEBI:173113"/>
        <dbReference type="EC" id="3.1.4.58"/>
    </reaction>
</comment>
<dbReference type="KEGG" id="pla:Plav_1390"/>
<dbReference type="AlphaFoldDB" id="A7HSX7"/>
<dbReference type="Proteomes" id="UP000006377">
    <property type="component" value="Chromosome"/>
</dbReference>
<dbReference type="OrthoDB" id="9793819at2"/>
<dbReference type="EMBL" id="CP000774">
    <property type="protein sequence ID" value="ABS63010.1"/>
    <property type="molecule type" value="Genomic_DNA"/>
</dbReference>
<sequence>MIRLFTALEIPDEAAEKLMRLQQGLDGARWIERPDFHITLRFMGDVPENVAADIDEALAEIPMEPFEVELEGVGEFGGKRPHTLWAGVKMSEPLRVLQGRHESAMRRVGLKPETRNYTPHVTIARLSHVSTDEAYRFIEANNLFAAPRFEVEQFTLFSAKASTGGGPYVVKTRYPDFGWVEEE</sequence>
<dbReference type="HAMAP" id="MF_01940">
    <property type="entry name" value="RNA_CPDase"/>
    <property type="match status" value="1"/>
</dbReference>
<feature type="short sequence motif" description="HXTX 1" evidence="2">
    <location>
        <begin position="37"/>
        <end position="40"/>
    </location>
</feature>
<feature type="active site" description="Proton donor" evidence="2">
    <location>
        <position position="37"/>
    </location>
</feature>
<comment type="function">
    <text evidence="2">Hydrolyzes RNA 2',3'-cyclic phosphodiester to an RNA 2'-phosphomonoester.</text>
</comment>
<dbReference type="HOGENOM" id="CLU_081251_0_0_5"/>
<evidence type="ECO:0000313" key="3">
    <source>
        <dbReference type="EMBL" id="ABS63010.1"/>
    </source>
</evidence>
<dbReference type="GO" id="GO:0008664">
    <property type="term" value="F:RNA 2',3'-cyclic 3'-phosphodiesterase activity"/>
    <property type="evidence" value="ECO:0007669"/>
    <property type="project" value="UniProtKB-EC"/>
</dbReference>
<protein>
    <recommendedName>
        <fullName evidence="2">RNA 2',3'-cyclic phosphodiesterase</fullName>
        <shortName evidence="2">RNA 2',3'-CPDase</shortName>
        <ecNumber evidence="2">3.1.4.58</ecNumber>
    </recommendedName>
</protein>
<feature type="short sequence motif" description="HXTX 2" evidence="2">
    <location>
        <begin position="120"/>
        <end position="123"/>
    </location>
</feature>
<dbReference type="PANTHER" id="PTHR35561:SF1">
    <property type="entry name" value="RNA 2',3'-CYCLIC PHOSPHODIESTERASE"/>
    <property type="match status" value="1"/>
</dbReference>
<dbReference type="eggNOG" id="COG1514">
    <property type="taxonomic scope" value="Bacteria"/>
</dbReference>
<dbReference type="InterPro" id="IPR009097">
    <property type="entry name" value="Cyclic_Pdiesterase"/>
</dbReference>
<dbReference type="SUPFAM" id="SSF55144">
    <property type="entry name" value="LigT-like"/>
    <property type="match status" value="1"/>
</dbReference>
<dbReference type="Pfam" id="PF13563">
    <property type="entry name" value="2_5_RNA_ligase2"/>
    <property type="match status" value="1"/>
</dbReference>
<dbReference type="GO" id="GO:0004113">
    <property type="term" value="F:2',3'-cyclic-nucleotide 3'-phosphodiesterase activity"/>
    <property type="evidence" value="ECO:0007669"/>
    <property type="project" value="InterPro"/>
</dbReference>
<accession>A7HSX7</accession>
<keyword evidence="1 2" id="KW-0378">Hydrolase</keyword>
<dbReference type="GO" id="GO:0016874">
    <property type="term" value="F:ligase activity"/>
    <property type="evidence" value="ECO:0007669"/>
    <property type="project" value="UniProtKB-KW"/>
</dbReference>
<dbReference type="Gene3D" id="3.90.1140.10">
    <property type="entry name" value="Cyclic phosphodiesterase"/>
    <property type="match status" value="1"/>
</dbReference>
<dbReference type="STRING" id="402881.Plav_1390"/>
<feature type="active site" description="Proton acceptor" evidence="2">
    <location>
        <position position="120"/>
    </location>
</feature>
<organism evidence="3 4">
    <name type="scientific">Parvibaculum lavamentivorans (strain DS-1 / DSM 13023 / NCIMB 13966)</name>
    <dbReference type="NCBI Taxonomy" id="402881"/>
    <lineage>
        <taxon>Bacteria</taxon>
        <taxon>Pseudomonadati</taxon>
        <taxon>Pseudomonadota</taxon>
        <taxon>Alphaproteobacteria</taxon>
        <taxon>Hyphomicrobiales</taxon>
        <taxon>Parvibaculaceae</taxon>
        <taxon>Parvibaculum</taxon>
    </lineage>
</organism>